<evidence type="ECO:0000313" key="10">
    <source>
        <dbReference type="Proteomes" id="UP000255177"/>
    </source>
</evidence>
<dbReference type="Pfam" id="PF02321">
    <property type="entry name" value="OEP"/>
    <property type="match status" value="2"/>
</dbReference>
<keyword evidence="10" id="KW-1185">Reference proteome</keyword>
<dbReference type="Gene3D" id="1.20.1600.10">
    <property type="entry name" value="Outer membrane efflux proteins (OEP)"/>
    <property type="match status" value="1"/>
</dbReference>
<keyword evidence="6" id="KW-0998">Cell outer membrane</keyword>
<dbReference type="PROSITE" id="PS51257">
    <property type="entry name" value="PROKAR_LIPOPROTEIN"/>
    <property type="match status" value="1"/>
</dbReference>
<keyword evidence="4 8" id="KW-0472">Membrane</keyword>
<dbReference type="SUPFAM" id="SSF56954">
    <property type="entry name" value="Outer membrane efflux proteins (OEP)"/>
    <property type="match status" value="1"/>
</dbReference>
<dbReference type="InterPro" id="IPR010131">
    <property type="entry name" value="MdtP/NodT-like"/>
</dbReference>
<evidence type="ECO:0000256" key="5">
    <source>
        <dbReference type="ARBA" id="ARBA00023139"/>
    </source>
</evidence>
<keyword evidence="5 8" id="KW-0564">Palmitate</keyword>
<evidence type="ECO:0000256" key="2">
    <source>
        <dbReference type="ARBA" id="ARBA00022452"/>
    </source>
</evidence>
<keyword evidence="2 8" id="KW-1134">Transmembrane beta strand</keyword>
<reference evidence="10" key="1">
    <citation type="submission" date="2018-07" db="EMBL/GenBank/DDBJ databases">
        <authorList>
            <person name="Blom J."/>
        </authorList>
    </citation>
    <scope>NUCLEOTIDE SEQUENCE [LARGE SCALE GENOMIC DNA]</scope>
    <source>
        <strain evidence="10">CCOS 864</strain>
    </source>
</reference>
<evidence type="ECO:0000256" key="3">
    <source>
        <dbReference type="ARBA" id="ARBA00022692"/>
    </source>
</evidence>
<accession>A0A380SZJ6</accession>
<protein>
    <submittedName>
        <fullName evidence="9">Outer membrane protein OprJ</fullName>
    </submittedName>
</protein>
<dbReference type="GO" id="GO:0009279">
    <property type="term" value="C:cell outer membrane"/>
    <property type="evidence" value="ECO:0007669"/>
    <property type="project" value="UniProtKB-SubCell"/>
</dbReference>
<evidence type="ECO:0000313" key="9">
    <source>
        <dbReference type="EMBL" id="SUQ63409.1"/>
    </source>
</evidence>
<dbReference type="InterPro" id="IPR003423">
    <property type="entry name" value="OMP_efflux"/>
</dbReference>
<dbReference type="PANTHER" id="PTHR30203">
    <property type="entry name" value="OUTER MEMBRANE CATION EFFLUX PROTEIN"/>
    <property type="match status" value="1"/>
</dbReference>
<dbReference type="NCBIfam" id="TIGR01845">
    <property type="entry name" value="outer_NodT"/>
    <property type="match status" value="1"/>
</dbReference>
<organism evidence="9 10">
    <name type="scientific">Pseudomonas wadenswilerensis</name>
    <dbReference type="NCBI Taxonomy" id="1785161"/>
    <lineage>
        <taxon>Bacteria</taxon>
        <taxon>Pseudomonadati</taxon>
        <taxon>Pseudomonadota</taxon>
        <taxon>Gammaproteobacteria</taxon>
        <taxon>Pseudomonadales</taxon>
        <taxon>Pseudomonadaceae</taxon>
        <taxon>Pseudomonas</taxon>
    </lineage>
</organism>
<dbReference type="AlphaFoldDB" id="A0A380SZJ6"/>
<dbReference type="GO" id="GO:0015562">
    <property type="term" value="F:efflux transmembrane transporter activity"/>
    <property type="evidence" value="ECO:0007669"/>
    <property type="project" value="InterPro"/>
</dbReference>
<name>A0A380SZJ6_9PSED</name>
<evidence type="ECO:0000256" key="7">
    <source>
        <dbReference type="ARBA" id="ARBA00023288"/>
    </source>
</evidence>
<evidence type="ECO:0000256" key="6">
    <source>
        <dbReference type="ARBA" id="ARBA00023237"/>
    </source>
</evidence>
<evidence type="ECO:0000256" key="8">
    <source>
        <dbReference type="RuleBase" id="RU362097"/>
    </source>
</evidence>
<keyword evidence="7 8" id="KW-0449">Lipoprotein</keyword>
<dbReference type="Gene3D" id="2.20.200.10">
    <property type="entry name" value="Outer membrane efflux proteins (OEP)"/>
    <property type="match status" value="1"/>
</dbReference>
<sequence length="485" mass="52901">MGQARWPLLCVGAVLSGACSHFDEGRVLTAAQRPAVELSRTADTRADALPQDWWSLYQDPQLDRLVNAALAHNRELAAAQANVQVLLGGLRGAAAGRWPTTRLGYGYRYGRDGDDQTLADATASHADSQFKHEAQWGLDYELDLWGRVAAGIVAARADAEAAQAARDLLRVSVAAQTTRAYLRVCALGARREVQQQSVALLQSSLDLTRRQQAAGVLTELDVSRQQSLLEQTRALLPRLQGQRQAALFELAVLSGQPPQHLDQQASHCQRLPSIARPLPVGDAWSLLQRRPDIRQAERQLFAARARIDTAKAELYPQVHFGAALESSAASFGAMGDSKALTFAIGPLISWRFPNREQAHARVEQAQASSEGALARFDSVVLEALRDTEQALALYAGERQQRAALARATAQSQRAYELARLSLDAGAVDGLELLDSQRTLVRQQAELAEADLRLLERQVALFRALGGGWQRVHTPRSLALHTGARP</sequence>
<dbReference type="EMBL" id="UIDD01000007">
    <property type="protein sequence ID" value="SUQ63409.1"/>
    <property type="molecule type" value="Genomic_DNA"/>
</dbReference>
<evidence type="ECO:0000256" key="4">
    <source>
        <dbReference type="ARBA" id="ARBA00023136"/>
    </source>
</evidence>
<dbReference type="Proteomes" id="UP000255177">
    <property type="component" value="Unassembled WGS sequence"/>
</dbReference>
<gene>
    <name evidence="9" type="primary">oprJ3</name>
    <name evidence="9" type="ORF">CCOS864_02859</name>
</gene>
<keyword evidence="3 8" id="KW-0812">Transmembrane</keyword>
<evidence type="ECO:0000256" key="1">
    <source>
        <dbReference type="ARBA" id="ARBA00007613"/>
    </source>
</evidence>
<comment type="similarity">
    <text evidence="1 8">Belongs to the outer membrane factor (OMF) (TC 1.B.17) family.</text>
</comment>
<proteinExistence type="inferred from homology"/>
<dbReference type="PANTHER" id="PTHR30203:SF21">
    <property type="entry name" value="OUTER MEMBRANE COMPONENT OF MULTIDRUG EFFLUX PUMP-RELATED"/>
    <property type="match status" value="1"/>
</dbReference>
<dbReference type="RefSeq" id="WP_115086947.1">
    <property type="nucleotide sequence ID" value="NZ_CBCSFG010000008.1"/>
</dbReference>
<comment type="subcellular location">
    <subcellularLocation>
        <location evidence="8">Cell outer membrane</location>
        <topology evidence="8">Lipid-anchor</topology>
    </subcellularLocation>
</comment>